<gene>
    <name evidence="2" type="ORF">QO010_000159</name>
</gene>
<sequence length="196" mass="21981">MTAPIPASPAPPRVRIQDGLAPPDLAERLSAMAERNIWKYGWRSNGAGFGYAFWNCDFAGDIGSNLGDCLPELLDRPFVEPILSLWNRLAETVAQGHTLVRVYANGHTYGGGGDIHRDNAPDPSLWTFVYYAHRHWEPNWGGETLVMDDDGVEIAEAIQPRPGRVSWFRGDNPHCARPPSRECPILRVVYVFKTRR</sequence>
<keyword evidence="3" id="KW-1185">Reference proteome</keyword>
<comment type="caution">
    <text evidence="2">The sequence shown here is derived from an EMBL/GenBank/DDBJ whole genome shotgun (WGS) entry which is preliminary data.</text>
</comment>
<dbReference type="InterPro" id="IPR044862">
    <property type="entry name" value="Pro_4_hyd_alph_FE2OG_OXY"/>
</dbReference>
<name>A0ABU0IK78_9CAUL</name>
<dbReference type="EMBL" id="JAUSVS010000001">
    <property type="protein sequence ID" value="MDQ0462411.1"/>
    <property type="molecule type" value="Genomic_DNA"/>
</dbReference>
<proteinExistence type="predicted"/>
<dbReference type="PANTHER" id="PTHR35169">
    <property type="entry name" value="FE2OG DIOXYGENASE DOMAIN-CONTAINING PROTEIN"/>
    <property type="match status" value="1"/>
</dbReference>
<organism evidence="2 3">
    <name type="scientific">Caulobacter ginsengisoli</name>
    <dbReference type="NCBI Taxonomy" id="400775"/>
    <lineage>
        <taxon>Bacteria</taxon>
        <taxon>Pseudomonadati</taxon>
        <taxon>Pseudomonadota</taxon>
        <taxon>Alphaproteobacteria</taxon>
        <taxon>Caulobacterales</taxon>
        <taxon>Caulobacteraceae</taxon>
        <taxon>Caulobacter</taxon>
    </lineage>
</organism>
<evidence type="ECO:0000259" key="1">
    <source>
        <dbReference type="Pfam" id="PF13640"/>
    </source>
</evidence>
<evidence type="ECO:0000313" key="2">
    <source>
        <dbReference type="EMBL" id="MDQ0462411.1"/>
    </source>
</evidence>
<dbReference type="Gene3D" id="2.60.120.620">
    <property type="entry name" value="q2cbj1_9rhob like domain"/>
    <property type="match status" value="1"/>
</dbReference>
<evidence type="ECO:0000313" key="3">
    <source>
        <dbReference type="Proteomes" id="UP001228905"/>
    </source>
</evidence>
<accession>A0ABU0IK78</accession>
<dbReference type="PANTHER" id="PTHR35169:SF1">
    <property type="entry name" value="PROLYL 4-HYDROXYLASE ALPHA SUBUNIT FE(2+) 2OG DIOXYGENASE DOMAIN-CONTAINING PROTEIN"/>
    <property type="match status" value="1"/>
</dbReference>
<dbReference type="Pfam" id="PF13640">
    <property type="entry name" value="2OG-FeII_Oxy_3"/>
    <property type="match status" value="1"/>
</dbReference>
<feature type="domain" description="Prolyl 4-hydroxylase alpha subunit Fe(2+) 2OG dioxygenase" evidence="1">
    <location>
        <begin position="107"/>
        <end position="181"/>
    </location>
</feature>
<reference evidence="2 3" key="1">
    <citation type="submission" date="2023-07" db="EMBL/GenBank/DDBJ databases">
        <title>Genomic Encyclopedia of Type Strains, Phase IV (KMG-IV): sequencing the most valuable type-strain genomes for metagenomic binning, comparative biology and taxonomic classification.</title>
        <authorList>
            <person name="Goeker M."/>
        </authorList>
    </citation>
    <scope>NUCLEOTIDE SEQUENCE [LARGE SCALE GENOMIC DNA]</scope>
    <source>
        <strain evidence="2 3">DSM 18695</strain>
    </source>
</reference>
<protein>
    <submittedName>
        <fullName evidence="2">SM-20-related protein</fullName>
    </submittedName>
</protein>
<dbReference type="RefSeq" id="WP_307344702.1">
    <property type="nucleotide sequence ID" value="NZ_JAUSVS010000001.1"/>
</dbReference>
<dbReference type="Proteomes" id="UP001228905">
    <property type="component" value="Unassembled WGS sequence"/>
</dbReference>